<name>A0ABR2VBL6_9PEZI</name>
<keyword evidence="3" id="KW-1185">Reference proteome</keyword>
<evidence type="ECO:0000256" key="1">
    <source>
        <dbReference type="SAM" id="SignalP"/>
    </source>
</evidence>
<gene>
    <name evidence="2" type="ORF">SUNI508_03945</name>
</gene>
<evidence type="ECO:0000313" key="3">
    <source>
        <dbReference type="Proteomes" id="UP001408356"/>
    </source>
</evidence>
<reference evidence="2 3" key="1">
    <citation type="journal article" date="2024" name="J. Plant Pathol.">
        <title>Sequence and assembly of the genome of Seiridium unicorne, isolate CBS 538.82, causal agent of cypress canker disease.</title>
        <authorList>
            <person name="Scali E."/>
            <person name="Rocca G.D."/>
            <person name="Danti R."/>
            <person name="Garbelotto M."/>
            <person name="Barberini S."/>
            <person name="Baroncelli R."/>
            <person name="Emiliani G."/>
        </authorList>
    </citation>
    <scope>NUCLEOTIDE SEQUENCE [LARGE SCALE GENOMIC DNA]</scope>
    <source>
        <strain evidence="2 3">BM-138-508</strain>
    </source>
</reference>
<dbReference type="EMBL" id="JARVKF010000057">
    <property type="protein sequence ID" value="KAK9423929.1"/>
    <property type="molecule type" value="Genomic_DNA"/>
</dbReference>
<evidence type="ECO:0000313" key="2">
    <source>
        <dbReference type="EMBL" id="KAK9423929.1"/>
    </source>
</evidence>
<dbReference type="Proteomes" id="UP001408356">
    <property type="component" value="Unassembled WGS sequence"/>
</dbReference>
<accession>A0ABR2VBL6</accession>
<organism evidence="2 3">
    <name type="scientific">Seiridium unicorne</name>
    <dbReference type="NCBI Taxonomy" id="138068"/>
    <lineage>
        <taxon>Eukaryota</taxon>
        <taxon>Fungi</taxon>
        <taxon>Dikarya</taxon>
        <taxon>Ascomycota</taxon>
        <taxon>Pezizomycotina</taxon>
        <taxon>Sordariomycetes</taxon>
        <taxon>Xylariomycetidae</taxon>
        <taxon>Amphisphaeriales</taxon>
        <taxon>Sporocadaceae</taxon>
        <taxon>Seiridium</taxon>
    </lineage>
</organism>
<feature type="chain" id="PRO_5046111692" evidence="1">
    <location>
        <begin position="20"/>
        <end position="112"/>
    </location>
</feature>
<sequence length="112" mass="12190">MMLELVVVEVWSRVVVVEAALDEVDGWTVTFTVVVPTLDPGQSVFNSWPSKVNPSNDWIEFEVMIWKLANDKADVVEASASSLAANGGPLGDLLRDENSHIADPNDFVLGCC</sequence>
<proteinExistence type="predicted"/>
<protein>
    <submittedName>
        <fullName evidence="2">Uncharacterized protein</fullName>
    </submittedName>
</protein>
<keyword evidence="1" id="KW-0732">Signal</keyword>
<feature type="signal peptide" evidence="1">
    <location>
        <begin position="1"/>
        <end position="19"/>
    </location>
</feature>
<comment type="caution">
    <text evidence="2">The sequence shown here is derived from an EMBL/GenBank/DDBJ whole genome shotgun (WGS) entry which is preliminary data.</text>
</comment>